<dbReference type="Pfam" id="PF02809">
    <property type="entry name" value="UIM"/>
    <property type="match status" value="1"/>
</dbReference>
<dbReference type="SMART" id="SM00054">
    <property type="entry name" value="EFh"/>
    <property type="match status" value="2"/>
</dbReference>
<keyword evidence="5" id="KW-1185">Reference proteome</keyword>
<evidence type="ECO:0000256" key="2">
    <source>
        <dbReference type="SAM" id="MobiDB-lite"/>
    </source>
</evidence>
<evidence type="ECO:0000259" key="3">
    <source>
        <dbReference type="PROSITE" id="PS50222"/>
    </source>
</evidence>
<dbReference type="OrthoDB" id="293868at2759"/>
<feature type="domain" description="EF-hand" evidence="3">
    <location>
        <begin position="93"/>
        <end position="128"/>
    </location>
</feature>
<organism evidence="4 5">
    <name type="scientific">Ceratopteris richardii</name>
    <name type="common">Triangle waterfern</name>
    <dbReference type="NCBI Taxonomy" id="49495"/>
    <lineage>
        <taxon>Eukaryota</taxon>
        <taxon>Viridiplantae</taxon>
        <taxon>Streptophyta</taxon>
        <taxon>Embryophyta</taxon>
        <taxon>Tracheophyta</taxon>
        <taxon>Polypodiopsida</taxon>
        <taxon>Polypodiidae</taxon>
        <taxon>Polypodiales</taxon>
        <taxon>Pteridineae</taxon>
        <taxon>Pteridaceae</taxon>
        <taxon>Parkerioideae</taxon>
        <taxon>Ceratopteris</taxon>
    </lineage>
</organism>
<dbReference type="AlphaFoldDB" id="A0A8T2SLG1"/>
<accession>A0A8T2SLG1</accession>
<dbReference type="Proteomes" id="UP000825935">
    <property type="component" value="Chromosome 19"/>
</dbReference>
<dbReference type="InterPro" id="IPR002048">
    <property type="entry name" value="EF_hand_dom"/>
</dbReference>
<dbReference type="InterPro" id="IPR011992">
    <property type="entry name" value="EF-hand-dom_pair"/>
</dbReference>
<dbReference type="PROSITE" id="PS50222">
    <property type="entry name" value="EF_HAND_2"/>
    <property type="match status" value="2"/>
</dbReference>
<dbReference type="SUPFAM" id="SSF47473">
    <property type="entry name" value="EF-hand"/>
    <property type="match status" value="1"/>
</dbReference>
<reference evidence="4" key="1">
    <citation type="submission" date="2021-08" db="EMBL/GenBank/DDBJ databases">
        <title>WGS assembly of Ceratopteris richardii.</title>
        <authorList>
            <person name="Marchant D.B."/>
            <person name="Chen G."/>
            <person name="Jenkins J."/>
            <person name="Shu S."/>
            <person name="Leebens-Mack J."/>
            <person name="Grimwood J."/>
            <person name="Schmutz J."/>
            <person name="Soltis P."/>
            <person name="Soltis D."/>
            <person name="Chen Z.-H."/>
        </authorList>
    </citation>
    <scope>NUCLEOTIDE SEQUENCE</scope>
    <source>
        <strain evidence="4">Whitten #5841</strain>
        <tissue evidence="4">Leaf</tissue>
    </source>
</reference>
<evidence type="ECO:0000256" key="1">
    <source>
        <dbReference type="ARBA" id="ARBA00022837"/>
    </source>
</evidence>
<dbReference type="InterPro" id="IPR003903">
    <property type="entry name" value="UIM_dom"/>
</dbReference>
<dbReference type="Gene3D" id="1.10.238.10">
    <property type="entry name" value="EF-hand"/>
    <property type="match status" value="1"/>
</dbReference>
<dbReference type="EMBL" id="CM035424">
    <property type="protein sequence ID" value="KAH7351548.1"/>
    <property type="molecule type" value="Genomic_DNA"/>
</dbReference>
<name>A0A8T2SLG1_CERRI</name>
<proteinExistence type="predicted"/>
<dbReference type="CDD" id="cd00051">
    <property type="entry name" value="EFh"/>
    <property type="match status" value="1"/>
</dbReference>
<evidence type="ECO:0000313" key="5">
    <source>
        <dbReference type="Proteomes" id="UP000825935"/>
    </source>
</evidence>
<dbReference type="InterPro" id="IPR018247">
    <property type="entry name" value="EF_Hand_1_Ca_BS"/>
</dbReference>
<gene>
    <name evidence="4" type="ORF">KP509_19G002400</name>
</gene>
<feature type="domain" description="EF-hand" evidence="3">
    <location>
        <begin position="57"/>
        <end position="92"/>
    </location>
</feature>
<dbReference type="Pfam" id="PF13499">
    <property type="entry name" value="EF-hand_7"/>
    <property type="match status" value="1"/>
</dbReference>
<feature type="region of interest" description="Disordered" evidence="2">
    <location>
        <begin position="18"/>
        <end position="55"/>
    </location>
</feature>
<comment type="caution">
    <text evidence="4">The sequence shown here is derived from an EMBL/GenBank/DDBJ whole genome shotgun (WGS) entry which is preliminary data.</text>
</comment>
<dbReference type="GO" id="GO:0005509">
    <property type="term" value="F:calcium ion binding"/>
    <property type="evidence" value="ECO:0007669"/>
    <property type="project" value="InterPro"/>
</dbReference>
<dbReference type="PROSITE" id="PS00018">
    <property type="entry name" value="EF_HAND_1"/>
    <property type="match status" value="1"/>
</dbReference>
<keyword evidence="1" id="KW-0106">Calcium</keyword>
<sequence length="133" mass="15203">MDEEQALQQAIALSLGTPVAGDEADANGKVSKSSRRKVEPHEKKDRRKRKKGSQEQFTMDEIASIFAVIDERGNGKFSKIELEGIVRSFDFSWSKQEIADMIDIFDDNKDGQLDICEFQNMFGRLNMLQMHEM</sequence>
<evidence type="ECO:0000313" key="4">
    <source>
        <dbReference type="EMBL" id="KAH7351548.1"/>
    </source>
</evidence>
<protein>
    <recommendedName>
        <fullName evidence="3">EF-hand domain-containing protein</fullName>
    </recommendedName>
</protein>